<gene>
    <name evidence="1" type="ordered locus">Tter_1185</name>
</gene>
<sequence>MRRFISEDEPLTPEEEEVGRLLAERYPDVARLLLAAADITHLSYDQKKNTDFLMKLSGIAADVLVSNMPAAEANEYVLRKIEVLKAELRENMFGPQTGPWAQGKPPRI</sequence>
<dbReference type="RefSeq" id="WP_012875128.1">
    <property type="nucleotide sequence ID" value="NC_013525.1"/>
</dbReference>
<accession>D1CBC8</accession>
<name>D1CBC8_THET1</name>
<organism evidence="1 2">
    <name type="scientific">Thermobaculum terrenum (strain ATCC BAA-798 / CCMEE 7001 / YNP1)</name>
    <dbReference type="NCBI Taxonomy" id="525904"/>
    <lineage>
        <taxon>Bacteria</taxon>
        <taxon>Bacillati</taxon>
        <taxon>Chloroflexota</taxon>
        <taxon>Chloroflexia</taxon>
        <taxon>Candidatus Thermobaculales</taxon>
        <taxon>Candidatus Thermobaculaceae</taxon>
        <taxon>Thermobaculum</taxon>
    </lineage>
</organism>
<keyword evidence="2" id="KW-1185">Reference proteome</keyword>
<dbReference type="HOGENOM" id="CLU_2195709_0_0_0"/>
<protein>
    <submittedName>
        <fullName evidence="1">Uncharacterized protein</fullName>
    </submittedName>
</protein>
<evidence type="ECO:0000313" key="2">
    <source>
        <dbReference type="Proteomes" id="UP000000323"/>
    </source>
</evidence>
<reference evidence="2" key="1">
    <citation type="journal article" date="2010" name="Stand. Genomic Sci.">
        <title>Complete genome sequence of 'Thermobaculum terrenum' type strain (YNP1).</title>
        <authorList>
            <person name="Kiss H."/>
            <person name="Cleland D."/>
            <person name="Lapidus A."/>
            <person name="Lucas S."/>
            <person name="Glavina Del Rio T."/>
            <person name="Nolan M."/>
            <person name="Tice H."/>
            <person name="Han C."/>
            <person name="Goodwin L."/>
            <person name="Pitluck S."/>
            <person name="Liolios K."/>
            <person name="Ivanova N."/>
            <person name="Mavromatis K."/>
            <person name="Ovchinnikova G."/>
            <person name="Pati A."/>
            <person name="Chen A."/>
            <person name="Palaniappan K."/>
            <person name="Land M."/>
            <person name="Hauser L."/>
            <person name="Chang Y."/>
            <person name="Jeffries C."/>
            <person name="Lu M."/>
            <person name="Brettin T."/>
            <person name="Detter J."/>
            <person name="Goker M."/>
            <person name="Tindall B."/>
            <person name="Beck B."/>
            <person name="McDermott T."/>
            <person name="Woyke T."/>
            <person name="Bristow J."/>
            <person name="Eisen J."/>
            <person name="Markowitz V."/>
            <person name="Hugenholtz P."/>
            <person name="Kyrpides N."/>
            <person name="Klenk H."/>
            <person name="Cheng J."/>
        </authorList>
    </citation>
    <scope>NUCLEOTIDE SEQUENCE [LARGE SCALE GENOMIC DNA]</scope>
    <source>
        <strain evidence="2">ATCC BAA-798 / YNP1</strain>
    </source>
</reference>
<dbReference type="KEGG" id="ttr:Tter_1185"/>
<evidence type="ECO:0000313" key="1">
    <source>
        <dbReference type="EMBL" id="ACZ42093.1"/>
    </source>
</evidence>
<dbReference type="EMBL" id="CP001825">
    <property type="protein sequence ID" value="ACZ42093.1"/>
    <property type="molecule type" value="Genomic_DNA"/>
</dbReference>
<proteinExistence type="predicted"/>
<dbReference type="Proteomes" id="UP000000323">
    <property type="component" value="Chromosome 1"/>
</dbReference>
<dbReference type="AlphaFoldDB" id="D1CBC8"/>
<dbReference type="STRING" id="525904.Tter_1185"/>